<gene>
    <name evidence="2" type="ORF">F7D97_02425</name>
    <name evidence="1" type="ORF">ONT01_08635</name>
</gene>
<accession>A0A6A7VXQ6</accession>
<organism evidence="2 3">
    <name type="scientific">Segatella copri</name>
    <dbReference type="NCBI Taxonomy" id="165179"/>
    <lineage>
        <taxon>Bacteria</taxon>
        <taxon>Pseudomonadati</taxon>
        <taxon>Bacteroidota</taxon>
        <taxon>Bacteroidia</taxon>
        <taxon>Bacteroidales</taxon>
        <taxon>Prevotellaceae</taxon>
        <taxon>Segatella</taxon>
    </lineage>
</organism>
<proteinExistence type="predicted"/>
<dbReference type="Proteomes" id="UP000406735">
    <property type="component" value="Unassembled WGS sequence"/>
</dbReference>
<dbReference type="AlphaFoldDB" id="A0A6A7VXQ6"/>
<evidence type="ECO:0000313" key="2">
    <source>
        <dbReference type="EMBL" id="MQN08807.1"/>
    </source>
</evidence>
<dbReference type="RefSeq" id="WP_153080330.1">
    <property type="nucleotide sequence ID" value="NZ_JAPDVB010000001.1"/>
</dbReference>
<reference evidence="2 3" key="1">
    <citation type="submission" date="2019-09" db="EMBL/GenBank/DDBJ databases">
        <title>Distinct polysaccharide growth profiles of human intestinal Prevotella copri isolates.</title>
        <authorList>
            <person name="Fehlner-Peach H."/>
            <person name="Magnabosco C."/>
            <person name="Raghavan V."/>
            <person name="Scher J.U."/>
            <person name="Tett A."/>
            <person name="Cox L.M."/>
            <person name="Gottsegen C."/>
            <person name="Watters A."/>
            <person name="Wiltshire- Gordon J.D."/>
            <person name="Segata N."/>
            <person name="Bonneau R."/>
            <person name="Littman D.R."/>
        </authorList>
    </citation>
    <scope>NUCLEOTIDE SEQUENCE [LARGE SCALE GENOMIC DNA]</scope>
    <source>
        <strain evidence="2">IK21513</strain>
        <strain evidence="3">iK21513</strain>
    </source>
</reference>
<dbReference type="Proteomes" id="UP001208620">
    <property type="component" value="Unassembled WGS sequence"/>
</dbReference>
<dbReference type="EMBL" id="JAPDVD010000001">
    <property type="protein sequence ID" value="MCW4137839.1"/>
    <property type="molecule type" value="Genomic_DNA"/>
</dbReference>
<name>A0A6A7VXQ6_9BACT</name>
<sequence>MTKFRMFGIHLDQFAILCEDCKDEVGMNVSLNFKYGDEGKKVACVVAFDFTSESEKVMVLKMTCEFEIQVDDWKTLHNDKEVVIPKDLLEFFAVHTIGTARGVLFCKTENTQFNYIVIPPINVSEMGISDLTVKLESKDN</sequence>
<reference evidence="1" key="2">
    <citation type="submission" date="2022-11" db="EMBL/GenBank/DDBJ databases">
        <title>Genomic repertoires linked with pathogenic potency of arthritogenic Prevotella copri isolated from the gut of rheumatoid arthritis patients.</title>
        <authorList>
            <person name="Nii T."/>
            <person name="Maeda Y."/>
            <person name="Motooka D."/>
            <person name="Naito M."/>
            <person name="Matsumoto Y."/>
            <person name="Ogawa T."/>
            <person name="Oguro-Igashira E."/>
            <person name="Kishikawa T."/>
            <person name="Yamashita M."/>
            <person name="Koizumi S."/>
            <person name="Kurakawa T."/>
            <person name="Okumura R."/>
            <person name="Kayama H."/>
            <person name="Murakami M."/>
            <person name="Sakaguchi T."/>
            <person name="Das B."/>
            <person name="Nakamura S."/>
            <person name="Okada Y."/>
            <person name="Kumanogoh A."/>
            <person name="Takeda K."/>
        </authorList>
    </citation>
    <scope>NUCLEOTIDE SEQUENCE</scope>
    <source>
        <strain evidence="1">H105_2-2</strain>
    </source>
</reference>
<protein>
    <submittedName>
        <fullName evidence="2">Uncharacterized protein</fullName>
    </submittedName>
</protein>
<evidence type="ECO:0000313" key="3">
    <source>
        <dbReference type="Proteomes" id="UP000406735"/>
    </source>
</evidence>
<comment type="caution">
    <text evidence="2">The sequence shown here is derived from an EMBL/GenBank/DDBJ whole genome shotgun (WGS) entry which is preliminary data.</text>
</comment>
<dbReference type="EMBL" id="VZCY01000019">
    <property type="protein sequence ID" value="MQN08807.1"/>
    <property type="molecule type" value="Genomic_DNA"/>
</dbReference>
<evidence type="ECO:0000313" key="1">
    <source>
        <dbReference type="EMBL" id="MCW4137839.1"/>
    </source>
</evidence>